<dbReference type="SUPFAM" id="SSF100950">
    <property type="entry name" value="NagB/RpiA/CoA transferase-like"/>
    <property type="match status" value="1"/>
</dbReference>
<protein>
    <submittedName>
        <fullName evidence="4">Transcriptional regulator, DeoR family</fullName>
    </submittedName>
</protein>
<organism evidence="4 5">
    <name type="scientific">Treponema lecithinolyticum ATCC 700332</name>
    <dbReference type="NCBI Taxonomy" id="1321815"/>
    <lineage>
        <taxon>Bacteria</taxon>
        <taxon>Pseudomonadati</taxon>
        <taxon>Spirochaetota</taxon>
        <taxon>Spirochaetia</taxon>
        <taxon>Spirochaetales</taxon>
        <taxon>Treponemataceae</taxon>
        <taxon>Treponema</taxon>
    </lineage>
</organism>
<reference evidence="4 5" key="1">
    <citation type="submission" date="2013-08" db="EMBL/GenBank/DDBJ databases">
        <authorList>
            <person name="Weinstock G."/>
            <person name="Sodergren E."/>
            <person name="Wylie T."/>
            <person name="Fulton L."/>
            <person name="Fulton R."/>
            <person name="Fronick C."/>
            <person name="O'Laughlin M."/>
            <person name="Godfrey J."/>
            <person name="Miner T."/>
            <person name="Herter B."/>
            <person name="Appelbaum E."/>
            <person name="Cordes M."/>
            <person name="Lek S."/>
            <person name="Wollam A."/>
            <person name="Pepin K.H."/>
            <person name="Palsikar V.B."/>
            <person name="Mitreva M."/>
            <person name="Wilson R.K."/>
        </authorList>
    </citation>
    <scope>NUCLEOTIDE SEQUENCE [LARGE SCALE GENOMIC DNA]</scope>
    <source>
        <strain evidence="4 5">ATCC 700332</strain>
    </source>
</reference>
<dbReference type="PANTHER" id="PTHR30363">
    <property type="entry name" value="HTH-TYPE TRANSCRIPTIONAL REGULATOR SRLR-RELATED"/>
    <property type="match status" value="1"/>
</dbReference>
<dbReference type="PROSITE" id="PS51000">
    <property type="entry name" value="HTH_DEOR_2"/>
    <property type="match status" value="1"/>
</dbReference>
<keyword evidence="5" id="KW-1185">Reference proteome</keyword>
<dbReference type="InterPro" id="IPR037171">
    <property type="entry name" value="NagB/RpiA_transferase-like"/>
</dbReference>
<gene>
    <name evidence="4" type="ORF">HMPREF9193_00404</name>
</gene>
<keyword evidence="2" id="KW-0804">Transcription</keyword>
<name>A0ABN0P0R1_TRELE</name>
<dbReference type="Gene3D" id="3.40.50.1360">
    <property type="match status" value="1"/>
</dbReference>
<sequence length="258" mass="28408">MKHKEAYVIQDLSEREHLILNRLMAQGTVSVADLSEELAVSEVTVRSDLTNLEELGLLSRTHGGALPSIHPHIFQRQNMHTEEKHRIAKTAADLIQNGDAVFIEAGTTTSFVPRYLSGKRDILIITNSIQAFESAKTNPALKITLIGGEFRDSTDSFVGSIAIEAIRRFNVRYAFVGTDGFSLHSGITTHLIEGGDIISVMRERAQKLVLLADSSKYGKSGVVTILPMSDIDILITDNGIKPEQTEELKQNPIEIITC</sequence>
<dbReference type="InterPro" id="IPR036390">
    <property type="entry name" value="WH_DNA-bd_sf"/>
</dbReference>
<dbReference type="InterPro" id="IPR014036">
    <property type="entry name" value="DeoR-like_C"/>
</dbReference>
<evidence type="ECO:0000256" key="2">
    <source>
        <dbReference type="ARBA" id="ARBA00023163"/>
    </source>
</evidence>
<evidence type="ECO:0000256" key="1">
    <source>
        <dbReference type="ARBA" id="ARBA00023015"/>
    </source>
</evidence>
<dbReference type="InterPro" id="IPR036388">
    <property type="entry name" value="WH-like_DNA-bd_sf"/>
</dbReference>
<dbReference type="Pfam" id="PF08220">
    <property type="entry name" value="HTH_DeoR"/>
    <property type="match status" value="1"/>
</dbReference>
<dbReference type="PRINTS" id="PR00037">
    <property type="entry name" value="HTHLACR"/>
</dbReference>
<dbReference type="SMART" id="SM00420">
    <property type="entry name" value="HTH_DEOR"/>
    <property type="match status" value="1"/>
</dbReference>
<feature type="domain" description="HTH deoR-type" evidence="3">
    <location>
        <begin position="12"/>
        <end position="67"/>
    </location>
</feature>
<dbReference type="PANTHER" id="PTHR30363:SF44">
    <property type="entry name" value="AGA OPERON TRANSCRIPTIONAL REPRESSOR-RELATED"/>
    <property type="match status" value="1"/>
</dbReference>
<dbReference type="Pfam" id="PF00455">
    <property type="entry name" value="DeoRC"/>
    <property type="match status" value="1"/>
</dbReference>
<evidence type="ECO:0000313" key="4">
    <source>
        <dbReference type="EMBL" id="ERJ94049.1"/>
    </source>
</evidence>
<evidence type="ECO:0000313" key="5">
    <source>
        <dbReference type="Proteomes" id="UP000016649"/>
    </source>
</evidence>
<dbReference type="InterPro" id="IPR001034">
    <property type="entry name" value="DeoR_HTH"/>
</dbReference>
<proteinExistence type="predicted"/>
<dbReference type="SMART" id="SM01134">
    <property type="entry name" value="DeoRC"/>
    <property type="match status" value="1"/>
</dbReference>
<accession>A0ABN0P0R1</accession>
<dbReference type="InterPro" id="IPR050313">
    <property type="entry name" value="Carb_Metab_HTH_regulators"/>
</dbReference>
<evidence type="ECO:0000259" key="3">
    <source>
        <dbReference type="PROSITE" id="PS51000"/>
    </source>
</evidence>
<dbReference type="EMBL" id="AWVH01000006">
    <property type="protein sequence ID" value="ERJ94049.1"/>
    <property type="molecule type" value="Genomic_DNA"/>
</dbReference>
<dbReference type="SUPFAM" id="SSF46785">
    <property type="entry name" value="Winged helix' DNA-binding domain"/>
    <property type="match status" value="1"/>
</dbReference>
<keyword evidence="1" id="KW-0805">Transcription regulation</keyword>
<comment type="caution">
    <text evidence="4">The sequence shown here is derived from an EMBL/GenBank/DDBJ whole genome shotgun (WGS) entry which is preliminary data.</text>
</comment>
<dbReference type="RefSeq" id="WP_021686805.1">
    <property type="nucleotide sequence ID" value="NZ_KI260561.1"/>
</dbReference>
<dbReference type="Gene3D" id="1.10.10.10">
    <property type="entry name" value="Winged helix-like DNA-binding domain superfamily/Winged helix DNA-binding domain"/>
    <property type="match status" value="1"/>
</dbReference>
<dbReference type="Proteomes" id="UP000016649">
    <property type="component" value="Unassembled WGS sequence"/>
</dbReference>